<feature type="compositionally biased region" description="Gly residues" evidence="4">
    <location>
        <begin position="1642"/>
        <end position="1656"/>
    </location>
</feature>
<dbReference type="Gene3D" id="1.20.80.10">
    <property type="match status" value="1"/>
</dbReference>
<dbReference type="CDD" id="cd17094">
    <property type="entry name" value="FERM_F1_Max1_like"/>
    <property type="match status" value="1"/>
</dbReference>
<feature type="domain" description="FERM" evidence="6">
    <location>
        <begin position="1294"/>
        <end position="1615"/>
    </location>
</feature>
<dbReference type="GO" id="GO:0005856">
    <property type="term" value="C:cytoskeleton"/>
    <property type="evidence" value="ECO:0007669"/>
    <property type="project" value="InterPro"/>
</dbReference>
<feature type="compositionally biased region" description="Polar residues" evidence="4">
    <location>
        <begin position="1617"/>
        <end position="1627"/>
    </location>
</feature>
<dbReference type="InterPro" id="IPR000857">
    <property type="entry name" value="MyTH4_dom"/>
</dbReference>
<feature type="domain" description="MyTH4" evidence="7">
    <location>
        <begin position="1074"/>
        <end position="1283"/>
    </location>
</feature>
<feature type="domain" description="PH" evidence="5">
    <location>
        <begin position="824"/>
        <end position="918"/>
    </location>
</feature>
<feature type="region of interest" description="Disordered" evidence="4">
    <location>
        <begin position="1"/>
        <end position="60"/>
    </location>
</feature>
<feature type="compositionally biased region" description="Basic residues" evidence="4">
    <location>
        <begin position="106"/>
        <end position="128"/>
    </location>
</feature>
<feature type="compositionally biased region" description="Low complexity" evidence="4">
    <location>
        <begin position="299"/>
        <end position="308"/>
    </location>
</feature>
<keyword evidence="1" id="KW-0677">Repeat</keyword>
<dbReference type="PROSITE" id="PS51016">
    <property type="entry name" value="MYTH4"/>
    <property type="match status" value="1"/>
</dbReference>
<feature type="compositionally biased region" description="Low complexity" evidence="4">
    <location>
        <begin position="48"/>
        <end position="60"/>
    </location>
</feature>
<evidence type="ECO:0000313" key="8">
    <source>
        <dbReference type="EMBL" id="KPU74082.1"/>
    </source>
</evidence>
<feature type="compositionally biased region" description="Low complexity" evidence="4">
    <location>
        <begin position="78"/>
        <end position="105"/>
    </location>
</feature>
<proteinExistence type="predicted"/>
<dbReference type="InterPro" id="IPR038185">
    <property type="entry name" value="MyTH4_dom_sf"/>
</dbReference>
<accession>A0A0P9BQN7</accession>
<dbReference type="SUPFAM" id="SSF50729">
    <property type="entry name" value="PH domain-like"/>
    <property type="match status" value="2"/>
</dbReference>
<dbReference type="GO" id="GO:0071944">
    <property type="term" value="C:cell periphery"/>
    <property type="evidence" value="ECO:0007669"/>
    <property type="project" value="UniProtKB-ARBA"/>
</dbReference>
<feature type="region of interest" description="Disordered" evidence="4">
    <location>
        <begin position="271"/>
        <end position="353"/>
    </location>
</feature>
<dbReference type="SMR" id="A0A0P9BQN7"/>
<dbReference type="InterPro" id="IPR001849">
    <property type="entry name" value="PH_domain"/>
</dbReference>
<feature type="region of interest" description="Disordered" evidence="4">
    <location>
        <begin position="611"/>
        <end position="688"/>
    </location>
</feature>
<dbReference type="Gene3D" id="1.25.40.530">
    <property type="entry name" value="MyTH4 domain"/>
    <property type="match status" value="1"/>
</dbReference>
<dbReference type="SMART" id="SM00233">
    <property type="entry name" value="PH"/>
    <property type="match status" value="2"/>
</dbReference>
<dbReference type="InterPro" id="IPR014352">
    <property type="entry name" value="FERM/acyl-CoA-bd_prot_sf"/>
</dbReference>
<feature type="compositionally biased region" description="Low complexity" evidence="4">
    <location>
        <begin position="1657"/>
        <end position="1691"/>
    </location>
</feature>
<dbReference type="Pfam" id="PF00784">
    <property type="entry name" value="MyTH4"/>
    <property type="match status" value="1"/>
</dbReference>
<evidence type="ECO:0000259" key="7">
    <source>
        <dbReference type="PROSITE" id="PS51016"/>
    </source>
</evidence>
<dbReference type="SMART" id="SM00295">
    <property type="entry name" value="B41"/>
    <property type="match status" value="1"/>
</dbReference>
<feature type="region of interest" description="Disordered" evidence="4">
    <location>
        <begin position="454"/>
        <end position="473"/>
    </location>
</feature>
<feature type="compositionally biased region" description="Low complexity" evidence="4">
    <location>
        <begin position="737"/>
        <end position="768"/>
    </location>
</feature>
<sequence>MDATSHGCHGGGGTTMMPQRETERPASGSAGGAPGGGGGSTVTAMNISGGSTTSMEVTVSTTTTTTIIESSSAASATLVENGSSAGSPSPGSGSPAAAFLQQQQHQHLHHGSPLHHLQLHHHHHHHHTAPPSPLAAVRSAALATGTVAGSGSGSGSGACSAMCCSPGGSSHHHQLGHVAAHLSGHPGLSHHQLPHPSLYPLMAAAQLGYAGSSGPSSLVNSPALGRRKRYTSTSSNCSSQFNNNYAGLDVDSLDDMLRKLTELEQRVIEAEERAEEAEDKVRAMEQRLSEWPKPPPPQQQQQQAQHQHQLSHPHPHPQEQPRSNSSPSHQVGLPTVGGVGGVGGGGGSGVATPPIQEAEKTITSLEIQVEEQRQLRLHDARQIEAKAAKIKEWVNNKLRDLEEQNQLLREQNIKCNQQLELLKNHIANQSQRHSIVGPVRNSLSLDVQDFAGGSGVGVGGSNPEHRRRSESLDPQEIIGRPLTSSYPHHQHRRNLSMEPQELERNLVAAVDGLTLAPLSSISSKAPGSVTSSGARPDSSDTDTAHDYAEIYTPSCEKLPAWMKNNPALMASGGNSSTTTTTTSELGVPRPPTPPLHRFPSWEAKIYQVANDGLAGTGGTSTAESTTSQEPDIQEGTTGGGAGETGTGTGTSLSNGRRHGHNTGDGHGTLGSTPGTPLPPSRQQQTASGGFCDISVPVYATVKGRASQIRSMPFTGDSSDDSSDGEDHAVMLTHHSHNSSSTDNTETSTSGSASSPSKSLKTSSSLSPAKRSGSESPKNAKARGLSDDYALPPDAVSESTCMDASMPSLLMRQSYVDSPSKKIESLEKMGHLAKLGGKLKTWRKRWFVLKNGSLNYWKSQHDVQRKPQGQIQLDEACRINRAEGASTFEIDTGKKVYYLTADSHATMDDWIRVLQNVQRRNATKLLLSRDDQKPTVQGWVTKVKNGHAKKCWCVLLGKMFLYFKAPAETNPLGQINMRDARVEEVEHVSDSDSEEREDAAQDQARLTVAIYPAHQGPTYLILSGKPERDNWLYHLTVVSGGGPSAGTQYEQLVQKLMETDGDPNCVLWRHPILLHTKDTITAPLSSMHTETMQPEAIKLFKSIQLFMSVAVNQPGIDYHVVLAQNALQHALDMPELQTEMICILIKQTSRHMGQKLSVGVQQLLLCATQSLFTCDTQQAGHAQANGSSPTSIQAPAATPIIDCKSNPPAYSFVQGWQLLALAVSLFVPRSSRLLWYLKLHLSRNADSKTETGKYAAYCERALERTLKNGGRETKPSRMEVLSILLKNPYHHSLPHAIPVHMMNSTYQVVSFDGSTTIEEFQATLAHELGTRDATNGFCLFSDDPIEKDLEHYLEPLAKLCDVISKWETALREKGSGKFENSRVIQLSYKNRLYWKHTIKCETDKERLLLCYQTNAQIVQGRFPLSRELALELASLMSQIDMGDYSLEKSRDVGVGLKGLDKFYPYRYRDALGAEQLKDVQELLVSKWMLLKGRSTLDCVRIYLTCCRKWPYFGACLFQAKPRQSETSSAGTSPVAWLAVAEDALNVLELSTMAPVARYPYSSVMTFGGCQDDFMLVVSHDDGGGCEQKLLFAMSKPKILEITLLIADYMNALGHTVPGTPQMNSLTRNGSHRSLRTSQRPTTAGGGSGATVAGGVGTGFSTNATTTAHNTLNSHATHTLNSNHSHTLSSSHHAGGGGSQPGTLSSGHHHPHHLHHHQQQQHHQPDILKSTPDHQRIK</sequence>
<dbReference type="SMART" id="SM00139">
    <property type="entry name" value="MyTH4"/>
    <property type="match status" value="1"/>
</dbReference>
<feature type="compositionally biased region" description="Gly residues" evidence="4">
    <location>
        <begin position="335"/>
        <end position="349"/>
    </location>
</feature>
<dbReference type="InterPro" id="IPR011993">
    <property type="entry name" value="PH-like_dom_sf"/>
</dbReference>
<feature type="coiled-coil region" evidence="3">
    <location>
        <begin position="355"/>
        <end position="425"/>
    </location>
</feature>
<dbReference type="CDD" id="cd14473">
    <property type="entry name" value="FERM_B-lobe"/>
    <property type="match status" value="1"/>
</dbReference>
<dbReference type="OrthoDB" id="6285196at2759"/>
<dbReference type="PROSITE" id="PS50057">
    <property type="entry name" value="FERM_3"/>
    <property type="match status" value="1"/>
</dbReference>
<gene>
    <name evidence="8" type="primary">Dana\GF22056</name>
    <name evidence="8" type="synonym">dana_GLEANR_6046</name>
    <name evidence="8" type="ORF">GF22056</name>
</gene>
<feature type="compositionally biased region" description="Basic residues" evidence="4">
    <location>
        <begin position="1705"/>
        <end position="1718"/>
    </location>
</feature>
<evidence type="ECO:0000259" key="6">
    <source>
        <dbReference type="PROSITE" id="PS50057"/>
    </source>
</evidence>
<dbReference type="EMBL" id="CH902632">
    <property type="protein sequence ID" value="KPU74082.1"/>
    <property type="molecule type" value="Genomic_DNA"/>
</dbReference>
<dbReference type="CDD" id="cd13282">
    <property type="entry name" value="PH1_PLEKHH1_PLEKHH2"/>
    <property type="match status" value="1"/>
</dbReference>
<reference evidence="8 9" key="1">
    <citation type="journal article" date="2007" name="Nature">
        <title>Evolution of genes and genomes on the Drosophila phylogeny.</title>
        <authorList>
            <consortium name="Drosophila 12 Genomes Consortium"/>
            <person name="Clark A.G."/>
            <person name="Eisen M.B."/>
            <person name="Smith D.R."/>
            <person name="Bergman C.M."/>
            <person name="Oliver B."/>
            <person name="Markow T.A."/>
            <person name="Kaufman T.C."/>
            <person name="Kellis M."/>
            <person name="Gelbart W."/>
            <person name="Iyer V.N."/>
            <person name="Pollard D.A."/>
            <person name="Sackton T.B."/>
            <person name="Larracuente A.M."/>
            <person name="Singh N.D."/>
            <person name="Abad J.P."/>
            <person name="Abt D.N."/>
            <person name="Adryan B."/>
            <person name="Aguade M."/>
            <person name="Akashi H."/>
            <person name="Anderson W.W."/>
            <person name="Aquadro C.F."/>
            <person name="Ardell D.H."/>
            <person name="Arguello R."/>
            <person name="Artieri C.G."/>
            <person name="Barbash D.A."/>
            <person name="Barker D."/>
            <person name="Barsanti P."/>
            <person name="Batterham P."/>
            <person name="Batzoglou S."/>
            <person name="Begun D."/>
            <person name="Bhutkar A."/>
            <person name="Blanco E."/>
            <person name="Bosak S.A."/>
            <person name="Bradley R.K."/>
            <person name="Brand A.D."/>
            <person name="Brent M.R."/>
            <person name="Brooks A.N."/>
            <person name="Brown R.H."/>
            <person name="Butlin R.K."/>
            <person name="Caggese C."/>
            <person name="Calvi B.R."/>
            <person name="Bernardo de Carvalho A."/>
            <person name="Caspi A."/>
            <person name="Castrezana S."/>
            <person name="Celniker S.E."/>
            <person name="Chang J.L."/>
            <person name="Chapple C."/>
            <person name="Chatterji S."/>
            <person name="Chinwalla A."/>
            <person name="Civetta A."/>
            <person name="Clifton S.W."/>
            <person name="Comeron J.M."/>
            <person name="Costello J.C."/>
            <person name="Coyne J.A."/>
            <person name="Daub J."/>
            <person name="David R.G."/>
            <person name="Delcher A.L."/>
            <person name="Delehaunty K."/>
            <person name="Do C.B."/>
            <person name="Ebling H."/>
            <person name="Edwards K."/>
            <person name="Eickbush T."/>
            <person name="Evans J.D."/>
            <person name="Filipski A."/>
            <person name="Findeiss S."/>
            <person name="Freyhult E."/>
            <person name="Fulton L."/>
            <person name="Fulton R."/>
            <person name="Garcia A.C."/>
            <person name="Gardiner A."/>
            <person name="Garfield D.A."/>
            <person name="Garvin B.E."/>
            <person name="Gibson G."/>
            <person name="Gilbert D."/>
            <person name="Gnerre S."/>
            <person name="Godfrey J."/>
            <person name="Good R."/>
            <person name="Gotea V."/>
            <person name="Gravely B."/>
            <person name="Greenberg A.J."/>
            <person name="Griffiths-Jones S."/>
            <person name="Gross S."/>
            <person name="Guigo R."/>
            <person name="Gustafson E.A."/>
            <person name="Haerty W."/>
            <person name="Hahn M.W."/>
            <person name="Halligan D.L."/>
            <person name="Halpern A.L."/>
            <person name="Halter G.M."/>
            <person name="Han M.V."/>
            <person name="Heger A."/>
            <person name="Hillier L."/>
            <person name="Hinrichs A.S."/>
            <person name="Holmes I."/>
            <person name="Hoskins R.A."/>
            <person name="Hubisz M.J."/>
            <person name="Hultmark D."/>
            <person name="Huntley M.A."/>
            <person name="Jaffe D.B."/>
            <person name="Jagadeeshan S."/>
            <person name="Jeck W.R."/>
            <person name="Johnson J."/>
            <person name="Jones C.D."/>
            <person name="Jordan W.C."/>
            <person name="Karpen G.H."/>
            <person name="Kataoka E."/>
            <person name="Keightley P.D."/>
            <person name="Kheradpour P."/>
            <person name="Kirkness E.F."/>
            <person name="Koerich L.B."/>
            <person name="Kristiansen K."/>
            <person name="Kudrna D."/>
            <person name="Kulathinal R.J."/>
            <person name="Kumar S."/>
            <person name="Kwok R."/>
            <person name="Lander E."/>
            <person name="Langley C.H."/>
            <person name="Lapoint R."/>
            <person name="Lazzaro B.P."/>
            <person name="Lee S.J."/>
            <person name="Levesque L."/>
            <person name="Li R."/>
            <person name="Lin C.F."/>
            <person name="Lin M.F."/>
            <person name="Lindblad-Toh K."/>
            <person name="Llopart A."/>
            <person name="Long M."/>
            <person name="Low L."/>
            <person name="Lozovsky E."/>
            <person name="Lu J."/>
            <person name="Luo M."/>
            <person name="Machado C.A."/>
            <person name="Makalowski W."/>
            <person name="Marzo M."/>
            <person name="Matsuda M."/>
            <person name="Matzkin L."/>
            <person name="McAllister B."/>
            <person name="McBride C.S."/>
            <person name="McKernan B."/>
            <person name="McKernan K."/>
            <person name="Mendez-Lago M."/>
            <person name="Minx P."/>
            <person name="Mollenhauer M.U."/>
            <person name="Montooth K."/>
            <person name="Mount S.M."/>
            <person name="Mu X."/>
            <person name="Myers E."/>
            <person name="Negre B."/>
            <person name="Newfeld S."/>
            <person name="Nielsen R."/>
            <person name="Noor M.A."/>
            <person name="O'Grady P."/>
            <person name="Pachter L."/>
            <person name="Papaceit M."/>
            <person name="Parisi M.J."/>
            <person name="Parisi M."/>
            <person name="Parts L."/>
            <person name="Pedersen J.S."/>
            <person name="Pesole G."/>
            <person name="Phillippy A.M."/>
            <person name="Ponting C.P."/>
            <person name="Pop M."/>
            <person name="Porcelli D."/>
            <person name="Powell J.R."/>
            <person name="Prohaska S."/>
            <person name="Pruitt K."/>
            <person name="Puig M."/>
            <person name="Quesneville H."/>
            <person name="Ram K.R."/>
            <person name="Rand D."/>
            <person name="Rasmussen M.D."/>
            <person name="Reed L.K."/>
            <person name="Reenan R."/>
            <person name="Reily A."/>
            <person name="Remington K.A."/>
            <person name="Rieger T.T."/>
            <person name="Ritchie M.G."/>
            <person name="Robin C."/>
            <person name="Rogers Y.H."/>
            <person name="Rohde C."/>
            <person name="Rozas J."/>
            <person name="Rubenfield M.J."/>
            <person name="Ruiz A."/>
            <person name="Russo S."/>
            <person name="Salzberg S.L."/>
            <person name="Sanchez-Gracia A."/>
            <person name="Saranga D.J."/>
            <person name="Sato H."/>
            <person name="Schaeffer S.W."/>
            <person name="Schatz M.C."/>
            <person name="Schlenke T."/>
            <person name="Schwartz R."/>
            <person name="Segarra C."/>
            <person name="Singh R.S."/>
            <person name="Sirot L."/>
            <person name="Sirota M."/>
            <person name="Sisneros N.B."/>
            <person name="Smith C.D."/>
            <person name="Smith T.F."/>
            <person name="Spieth J."/>
            <person name="Stage D.E."/>
            <person name="Stark A."/>
            <person name="Stephan W."/>
            <person name="Strausberg R.L."/>
            <person name="Strempel S."/>
            <person name="Sturgill D."/>
            <person name="Sutton G."/>
            <person name="Sutton G.G."/>
            <person name="Tao W."/>
            <person name="Teichmann S."/>
            <person name="Tobari Y.N."/>
            <person name="Tomimura Y."/>
            <person name="Tsolas J.M."/>
            <person name="Valente V.L."/>
            <person name="Venter E."/>
            <person name="Venter J.C."/>
            <person name="Vicario S."/>
            <person name="Vieira F.G."/>
            <person name="Vilella A.J."/>
            <person name="Villasante A."/>
            <person name="Walenz B."/>
            <person name="Wang J."/>
            <person name="Wasserman M."/>
            <person name="Watts T."/>
            <person name="Wilson D."/>
            <person name="Wilson R.K."/>
            <person name="Wing R.A."/>
            <person name="Wolfner M.F."/>
            <person name="Wong A."/>
            <person name="Wong G.K."/>
            <person name="Wu C.I."/>
            <person name="Wu G."/>
            <person name="Yamamoto D."/>
            <person name="Yang H.P."/>
            <person name="Yang S.P."/>
            <person name="Yorke J.A."/>
            <person name="Yoshida K."/>
            <person name="Zdobnov E."/>
            <person name="Zhang P."/>
            <person name="Zhang Y."/>
            <person name="Zimin A.V."/>
            <person name="Baldwin J."/>
            <person name="Abdouelleil A."/>
            <person name="Abdulkadir J."/>
            <person name="Abebe A."/>
            <person name="Abera B."/>
            <person name="Abreu J."/>
            <person name="Acer S.C."/>
            <person name="Aftuck L."/>
            <person name="Alexander A."/>
            <person name="An P."/>
            <person name="Anderson E."/>
            <person name="Anderson S."/>
            <person name="Arachi H."/>
            <person name="Azer M."/>
            <person name="Bachantsang P."/>
            <person name="Barry A."/>
            <person name="Bayul T."/>
            <person name="Berlin A."/>
            <person name="Bessette D."/>
            <person name="Bloom T."/>
            <person name="Blye J."/>
            <person name="Boguslavskiy L."/>
            <person name="Bonnet C."/>
            <person name="Boukhgalter B."/>
            <person name="Bourzgui I."/>
            <person name="Brown A."/>
            <person name="Cahill P."/>
            <person name="Channer S."/>
            <person name="Cheshatsang Y."/>
            <person name="Chuda L."/>
            <person name="Citroen M."/>
            <person name="Collymore A."/>
            <person name="Cooke P."/>
            <person name="Costello M."/>
            <person name="D'Aco K."/>
            <person name="Daza R."/>
            <person name="De Haan G."/>
            <person name="DeGray S."/>
            <person name="DeMaso C."/>
            <person name="Dhargay N."/>
            <person name="Dooley K."/>
            <person name="Dooley E."/>
            <person name="Doricent M."/>
            <person name="Dorje P."/>
            <person name="Dorjee K."/>
            <person name="Dupes A."/>
            <person name="Elong R."/>
            <person name="Falk J."/>
            <person name="Farina A."/>
            <person name="Faro S."/>
            <person name="Ferguson D."/>
            <person name="Fisher S."/>
            <person name="Foley C.D."/>
            <person name="Franke A."/>
            <person name="Friedrich D."/>
            <person name="Gadbois L."/>
            <person name="Gearin G."/>
            <person name="Gearin C.R."/>
            <person name="Giannoukos G."/>
            <person name="Goode T."/>
            <person name="Graham J."/>
            <person name="Grandbois E."/>
            <person name="Grewal S."/>
            <person name="Gyaltsen K."/>
            <person name="Hafez N."/>
            <person name="Hagos B."/>
            <person name="Hall J."/>
            <person name="Henson C."/>
            <person name="Hollinger A."/>
            <person name="Honan T."/>
            <person name="Huard M.D."/>
            <person name="Hughes L."/>
            <person name="Hurhula B."/>
            <person name="Husby M.E."/>
            <person name="Kamat A."/>
            <person name="Kanga B."/>
            <person name="Kashin S."/>
            <person name="Khazanovich D."/>
            <person name="Kisner P."/>
            <person name="Lance K."/>
            <person name="Lara M."/>
            <person name="Lee W."/>
            <person name="Lennon N."/>
            <person name="Letendre F."/>
            <person name="LeVine R."/>
            <person name="Lipovsky A."/>
            <person name="Liu X."/>
            <person name="Liu J."/>
            <person name="Liu S."/>
            <person name="Lokyitsang T."/>
            <person name="Lokyitsang Y."/>
            <person name="Lubonja R."/>
            <person name="Lui A."/>
            <person name="MacDonald P."/>
            <person name="Magnisalis V."/>
            <person name="Maru K."/>
            <person name="Matthews C."/>
            <person name="McCusker W."/>
            <person name="McDonough S."/>
            <person name="Mehta T."/>
            <person name="Meldrim J."/>
            <person name="Meneus L."/>
            <person name="Mihai O."/>
            <person name="Mihalev A."/>
            <person name="Mihova T."/>
            <person name="Mittelman R."/>
            <person name="Mlenga V."/>
            <person name="Montmayeur A."/>
            <person name="Mulrain L."/>
            <person name="Navidi A."/>
            <person name="Naylor J."/>
            <person name="Negash T."/>
            <person name="Nguyen T."/>
            <person name="Nguyen N."/>
            <person name="Nicol R."/>
            <person name="Norbu C."/>
            <person name="Norbu N."/>
            <person name="Novod N."/>
            <person name="O'Neill B."/>
            <person name="Osman S."/>
            <person name="Markiewicz E."/>
            <person name="Oyono O.L."/>
            <person name="Patti C."/>
            <person name="Phunkhang P."/>
            <person name="Pierre F."/>
            <person name="Priest M."/>
            <person name="Raghuraman S."/>
            <person name="Rege F."/>
            <person name="Reyes R."/>
            <person name="Rise C."/>
            <person name="Rogov P."/>
            <person name="Ross K."/>
            <person name="Ryan E."/>
            <person name="Settipalli S."/>
            <person name="Shea T."/>
            <person name="Sherpa N."/>
            <person name="Shi L."/>
            <person name="Shih D."/>
            <person name="Sparrow T."/>
            <person name="Spaulding J."/>
            <person name="Stalker J."/>
            <person name="Stange-Thomann N."/>
            <person name="Stavropoulos S."/>
            <person name="Stone C."/>
            <person name="Strader C."/>
            <person name="Tesfaye S."/>
            <person name="Thomson T."/>
            <person name="Thoulutsang Y."/>
            <person name="Thoulutsang D."/>
            <person name="Topham K."/>
            <person name="Topping I."/>
            <person name="Tsamla T."/>
            <person name="Vassiliev H."/>
            <person name="Vo A."/>
            <person name="Wangchuk T."/>
            <person name="Wangdi T."/>
            <person name="Weiand M."/>
            <person name="Wilkinson J."/>
            <person name="Wilson A."/>
            <person name="Yadav S."/>
            <person name="Young G."/>
            <person name="Yu Q."/>
            <person name="Zembek L."/>
            <person name="Zhong D."/>
            <person name="Zimmer A."/>
            <person name="Zwirko Z."/>
            <person name="Jaffe D.B."/>
            <person name="Alvarez P."/>
            <person name="Brockman W."/>
            <person name="Butler J."/>
            <person name="Chin C."/>
            <person name="Gnerre S."/>
            <person name="Grabherr M."/>
            <person name="Kleber M."/>
            <person name="Mauceli E."/>
            <person name="MacCallum I."/>
        </authorList>
    </citation>
    <scope>NUCLEOTIDE SEQUENCE [LARGE SCALE GENOMIC DNA]</scope>
    <source>
        <strain evidence="9">Tucson 14024-0371.13</strain>
    </source>
</reference>
<dbReference type="SUPFAM" id="SSF54236">
    <property type="entry name" value="Ubiquitin-like"/>
    <property type="match status" value="1"/>
</dbReference>
<dbReference type="Pfam" id="PF00169">
    <property type="entry name" value="PH"/>
    <property type="match status" value="2"/>
</dbReference>
<dbReference type="InterPro" id="IPR000299">
    <property type="entry name" value="FERM_domain"/>
</dbReference>
<dbReference type="GeneID" id="6504725"/>
<evidence type="ECO:0000313" key="9">
    <source>
        <dbReference type="Proteomes" id="UP000007801"/>
    </source>
</evidence>
<dbReference type="GO" id="GO:0030182">
    <property type="term" value="P:neuron differentiation"/>
    <property type="evidence" value="ECO:0007669"/>
    <property type="project" value="UniProtKB-ARBA"/>
</dbReference>
<feature type="compositionally biased region" description="Basic and acidic residues" evidence="4">
    <location>
        <begin position="279"/>
        <end position="290"/>
    </location>
</feature>
<dbReference type="PANTHER" id="PTHR22903:SF8">
    <property type="entry name" value="MAX-1A"/>
    <property type="match status" value="1"/>
</dbReference>
<dbReference type="PROSITE" id="PS50003">
    <property type="entry name" value="PH_DOMAIN"/>
    <property type="match status" value="2"/>
</dbReference>
<dbReference type="SUPFAM" id="SSF47031">
    <property type="entry name" value="Second domain of FERM"/>
    <property type="match status" value="1"/>
</dbReference>
<dbReference type="Gene3D" id="2.30.29.30">
    <property type="entry name" value="Pleckstrin-homology domain (PH domain)/Phosphotyrosine-binding domain (PTB)"/>
    <property type="match status" value="3"/>
</dbReference>
<feature type="compositionally biased region" description="Gly residues" evidence="4">
    <location>
        <begin position="29"/>
        <end position="40"/>
    </location>
</feature>
<evidence type="ECO:0000256" key="1">
    <source>
        <dbReference type="ARBA" id="ARBA00022737"/>
    </source>
</evidence>
<feature type="region of interest" description="Disordered" evidence="4">
    <location>
        <begin position="1616"/>
        <end position="1736"/>
    </location>
</feature>
<feature type="region of interest" description="Disordered" evidence="4">
    <location>
        <begin position="78"/>
        <end position="136"/>
    </location>
</feature>
<feature type="compositionally biased region" description="Basic and acidic residues" evidence="4">
    <location>
        <begin position="1721"/>
        <end position="1736"/>
    </location>
</feature>
<dbReference type="PANTHER" id="PTHR22903">
    <property type="entry name" value="PLEKHH PROTEIN"/>
    <property type="match status" value="1"/>
</dbReference>
<feature type="region of interest" description="Disordered" evidence="4">
    <location>
        <begin position="519"/>
        <end position="544"/>
    </location>
</feature>
<feature type="region of interest" description="Disordered" evidence="4">
    <location>
        <begin position="734"/>
        <end position="799"/>
    </location>
</feature>
<dbReference type="Gene3D" id="3.10.20.90">
    <property type="entry name" value="Phosphatidylinositol 3-kinase Catalytic Subunit, Chain A, domain 1"/>
    <property type="match status" value="1"/>
</dbReference>
<dbReference type="Pfam" id="PF00373">
    <property type="entry name" value="FERM_M"/>
    <property type="match status" value="1"/>
</dbReference>
<feature type="region of interest" description="Disordered" evidence="4">
    <location>
        <begin position="566"/>
        <end position="593"/>
    </location>
</feature>
<dbReference type="GO" id="GO:0009887">
    <property type="term" value="P:animal organ morphogenesis"/>
    <property type="evidence" value="ECO:0007669"/>
    <property type="project" value="UniProtKB-ARBA"/>
</dbReference>
<evidence type="ECO:0000256" key="3">
    <source>
        <dbReference type="SAM" id="Coils"/>
    </source>
</evidence>
<evidence type="ECO:0000259" key="5">
    <source>
        <dbReference type="PROSITE" id="PS50003"/>
    </source>
</evidence>
<feature type="compositionally biased region" description="Polar residues" evidence="4">
    <location>
        <begin position="519"/>
        <end position="533"/>
    </location>
</feature>
<evidence type="ECO:0000256" key="2">
    <source>
        <dbReference type="ARBA" id="ARBA00023054"/>
    </source>
</evidence>
<dbReference type="InterPro" id="IPR019749">
    <property type="entry name" value="Band_41_domain"/>
</dbReference>
<feature type="domain" description="PH" evidence="5">
    <location>
        <begin position="932"/>
        <end position="1039"/>
    </location>
</feature>
<name>A0A0P9BQN7_DROAN</name>
<evidence type="ECO:0000256" key="4">
    <source>
        <dbReference type="SAM" id="MobiDB-lite"/>
    </source>
</evidence>
<dbReference type="Pfam" id="PF21989">
    <property type="entry name" value="RA_2"/>
    <property type="match status" value="1"/>
</dbReference>
<dbReference type="InterPro" id="IPR019748">
    <property type="entry name" value="FERM_central"/>
</dbReference>
<feature type="compositionally biased region" description="Gly residues" evidence="4">
    <location>
        <begin position="636"/>
        <end position="648"/>
    </location>
</feature>
<dbReference type="InterPro" id="IPR029071">
    <property type="entry name" value="Ubiquitin-like_domsf"/>
</dbReference>
<keyword evidence="9" id="KW-1185">Reference proteome</keyword>
<protein>
    <submittedName>
        <fullName evidence="8">Uncharacterized protein, isoform J</fullName>
    </submittedName>
</protein>
<dbReference type="InterPro" id="IPR035963">
    <property type="entry name" value="FERM_2"/>
</dbReference>
<keyword evidence="2 3" id="KW-0175">Coiled coil</keyword>
<organism evidence="8 9">
    <name type="scientific">Drosophila ananassae</name>
    <name type="common">Fruit fly</name>
    <dbReference type="NCBI Taxonomy" id="7217"/>
    <lineage>
        <taxon>Eukaryota</taxon>
        <taxon>Metazoa</taxon>
        <taxon>Ecdysozoa</taxon>
        <taxon>Arthropoda</taxon>
        <taxon>Hexapoda</taxon>
        <taxon>Insecta</taxon>
        <taxon>Pterygota</taxon>
        <taxon>Neoptera</taxon>
        <taxon>Endopterygota</taxon>
        <taxon>Diptera</taxon>
        <taxon>Brachycera</taxon>
        <taxon>Muscomorpha</taxon>
        <taxon>Ephydroidea</taxon>
        <taxon>Drosophilidae</taxon>
        <taxon>Drosophila</taxon>
        <taxon>Sophophora</taxon>
    </lineage>
</organism>
<dbReference type="FunFam" id="2.30.29.30:FF:000286">
    <property type="entry name" value="PH-protein kinase domain containing protein"/>
    <property type="match status" value="1"/>
</dbReference>
<dbReference type="Proteomes" id="UP000007801">
    <property type="component" value="Unassembled WGS sequence"/>
</dbReference>